<dbReference type="KEGG" id="pshq:F3W81_12130"/>
<dbReference type="AlphaFoldDB" id="A0A7L9WPS2"/>
<reference evidence="1 2" key="1">
    <citation type="submission" date="2019-10" db="EMBL/GenBank/DDBJ databases">
        <title>Pseudopuniceibacterium sp. HQ09 islated from Antarctica.</title>
        <authorList>
            <person name="Liao L."/>
            <person name="Su S."/>
            <person name="Chen B."/>
            <person name="Yu Y."/>
        </authorList>
    </citation>
    <scope>NUCLEOTIDE SEQUENCE [LARGE SCALE GENOMIC DNA]</scope>
    <source>
        <strain evidence="1 2">HQ09</strain>
    </source>
</reference>
<sequence length="119" mass="13903">MSRRKPLTKTQRIAQERLYRYAWEESRDMLDLDQLRDTVPDAWHTLEQDLDVREKKEKVTLYLDVSVAKFYRGMGTGYQTRINRLLATWAQMKIAEAMRGDALLNRVEGEGVSAPEALK</sequence>
<keyword evidence="2" id="KW-1185">Reference proteome</keyword>
<organism evidence="1 2">
    <name type="scientific">Pseudooceanicola spongiae</name>
    <dbReference type="NCBI Taxonomy" id="2613965"/>
    <lineage>
        <taxon>Bacteria</taxon>
        <taxon>Pseudomonadati</taxon>
        <taxon>Pseudomonadota</taxon>
        <taxon>Alphaproteobacteria</taxon>
        <taxon>Rhodobacterales</taxon>
        <taxon>Paracoccaceae</taxon>
        <taxon>Pseudooceanicola</taxon>
    </lineage>
</organism>
<dbReference type="EMBL" id="CP045201">
    <property type="protein sequence ID" value="QOL81508.1"/>
    <property type="molecule type" value="Genomic_DNA"/>
</dbReference>
<gene>
    <name evidence="1" type="ORF">F3W81_12130</name>
</gene>
<evidence type="ECO:0000313" key="2">
    <source>
        <dbReference type="Proteomes" id="UP000594118"/>
    </source>
</evidence>
<name>A0A7L9WPS2_9RHOB</name>
<accession>A0A7L9WPS2</accession>
<dbReference type="RefSeq" id="WP_193079426.1">
    <property type="nucleotide sequence ID" value="NZ_CP045201.1"/>
</dbReference>
<dbReference type="Proteomes" id="UP000594118">
    <property type="component" value="Chromosome"/>
</dbReference>
<evidence type="ECO:0008006" key="3">
    <source>
        <dbReference type="Google" id="ProtNLM"/>
    </source>
</evidence>
<dbReference type="InterPro" id="IPR025528">
    <property type="entry name" value="BrnA_antitoxin"/>
</dbReference>
<evidence type="ECO:0000313" key="1">
    <source>
        <dbReference type="EMBL" id="QOL81508.1"/>
    </source>
</evidence>
<protein>
    <recommendedName>
        <fullName evidence="3">BrnA antitoxin of type II toxin-antitoxin system</fullName>
    </recommendedName>
</protein>
<proteinExistence type="predicted"/>
<dbReference type="Pfam" id="PF14384">
    <property type="entry name" value="BrnA_antitoxin"/>
    <property type="match status" value="1"/>
</dbReference>